<dbReference type="Gene3D" id="1.25.40.10">
    <property type="entry name" value="Tetratricopeptide repeat domain"/>
    <property type="match status" value="2"/>
</dbReference>
<accession>A0A426TUV3</accession>
<dbReference type="SUPFAM" id="SSF46894">
    <property type="entry name" value="C-terminal effector domain of the bipartite response regulators"/>
    <property type="match status" value="1"/>
</dbReference>
<feature type="domain" description="OmpR/PhoB-type" evidence="5">
    <location>
        <begin position="899"/>
        <end position="1008"/>
    </location>
</feature>
<dbReference type="Gene3D" id="1.10.10.10">
    <property type="entry name" value="Winged helix-like DNA-binding domain superfamily/Winged helix DNA-binding domain"/>
    <property type="match status" value="1"/>
</dbReference>
<name>A0A426TUV3_9CHLR</name>
<dbReference type="InterPro" id="IPR056884">
    <property type="entry name" value="NPHP3-like_N"/>
</dbReference>
<evidence type="ECO:0000313" key="7">
    <source>
        <dbReference type="Proteomes" id="UP000280307"/>
    </source>
</evidence>
<dbReference type="PROSITE" id="PS51755">
    <property type="entry name" value="OMPR_PHOB"/>
    <property type="match status" value="1"/>
</dbReference>
<dbReference type="EMBL" id="RSAS01000662">
    <property type="protein sequence ID" value="RRR69181.1"/>
    <property type="molecule type" value="Genomic_DNA"/>
</dbReference>
<evidence type="ECO:0000256" key="3">
    <source>
        <dbReference type="ARBA" id="ARBA00023125"/>
    </source>
</evidence>
<protein>
    <submittedName>
        <fullName evidence="6">Transcriptional regulator</fullName>
    </submittedName>
</protein>
<dbReference type="SMART" id="SM01043">
    <property type="entry name" value="BTAD"/>
    <property type="match status" value="1"/>
</dbReference>
<evidence type="ECO:0000256" key="1">
    <source>
        <dbReference type="ARBA" id="ARBA00005820"/>
    </source>
</evidence>
<evidence type="ECO:0000313" key="6">
    <source>
        <dbReference type="EMBL" id="RRR69181.1"/>
    </source>
</evidence>
<organism evidence="6 7">
    <name type="scientific">Candidatus Viridilinea halotolerans</name>
    <dbReference type="NCBI Taxonomy" id="2491704"/>
    <lineage>
        <taxon>Bacteria</taxon>
        <taxon>Bacillati</taxon>
        <taxon>Chloroflexota</taxon>
        <taxon>Chloroflexia</taxon>
        <taxon>Chloroflexales</taxon>
        <taxon>Chloroflexineae</taxon>
        <taxon>Oscillochloridaceae</taxon>
        <taxon>Candidatus Viridilinea</taxon>
    </lineage>
</organism>
<dbReference type="InterPro" id="IPR027417">
    <property type="entry name" value="P-loop_NTPase"/>
</dbReference>
<dbReference type="InterPro" id="IPR059106">
    <property type="entry name" value="WHD_MalT"/>
</dbReference>
<dbReference type="InterPro" id="IPR036388">
    <property type="entry name" value="WH-like_DNA-bd_sf"/>
</dbReference>
<dbReference type="InterPro" id="IPR011989">
    <property type="entry name" value="ARM-like"/>
</dbReference>
<dbReference type="Gene3D" id="1.25.10.10">
    <property type="entry name" value="Leucine-rich Repeat Variant"/>
    <property type="match status" value="1"/>
</dbReference>
<dbReference type="GO" id="GO:0000160">
    <property type="term" value="P:phosphorelay signal transduction system"/>
    <property type="evidence" value="ECO:0007669"/>
    <property type="project" value="InterPro"/>
</dbReference>
<dbReference type="Pfam" id="PF25873">
    <property type="entry name" value="WHD_MalT"/>
    <property type="match status" value="1"/>
</dbReference>
<dbReference type="Pfam" id="PF24883">
    <property type="entry name" value="NPHP3_N"/>
    <property type="match status" value="1"/>
</dbReference>
<dbReference type="InterPro" id="IPR016024">
    <property type="entry name" value="ARM-type_fold"/>
</dbReference>
<sequence>MTQVVSLRPPAASGLALLPLKLASPAPRSETLMRPDLQALLAEVRLRPATLVVAPAGYGKTTLLTQWVADLERTGATVAWVSLDADDSAPAMLLAYLVRAFQRQRPDVGEESWRILHSAAQLERDWPLVAGALMSDLQQALVQPTFLVIDDYHQIADGPITSALLAYILRAAPPALHVVVASRRPLDLAPLHRMRAEGLLLEVEQSDLSLTRTEAATLVERAGVALSDDELDLLLERTEGWVLSVQLAARALAHQQPAQRRLYLQSIYSSQRSIFDYLATEVLAGLPHDLFEVLAQTALADQFDAELISEVLDCANAQALIERMLQLGLPITQVETGDAEVRAYRFHPLWGRLLYERAEQHLGHMRLAQLHVRYGEAYERRGLLEAAMNHYTAAGNDDAIAGALRRRAWPLIDTPQRATIRAWLERLPERYRLNDPELLHMWGWSMAASARDQALQAISKAAKIYRAQSNHQREMRALSDLAALVFWEDRPAEFADVCIRAVYAANHVRDAWARGAALASAAALLYNRGRYAAALRVAHHASAHPRSPFWQWLLAMIVAAIHSQQGYPEAAAAAVAQALEMPQVERDDRLHQNLLLLRALALYQQGRLNEAVNVALDAHRRLSAYSQESVIGVSATFLALLLVEQGRSEEALSYITRARRAANLSGAATLLARIQVIDAYNNLRSDQGSSAVAVLDLMRLTRVIGGDGERHNGKVGVLAPPSLGTHDLWLQCYLLVALGEGGEPDRAAALADDLVIEMDRRGDGLFLAVTQIYRAALAARRGDEALRQQALRQGWDHCERHGFGYLPALPQSVVEQAVAAALELGLAPLAVGHVLRQQLPEVAPDLLIGLLEHNQAAGVRARIAQLLGETGSARAFPALRSLIRERHTGVRSAAESAMERLVYRPTYRLNVRTLGGFSVCRGDIEIRDRDWRSIKARQLLQLLLIERGRMLPRDRIMDMLWPGLEVESAANNLRVTLSRLTKAIEPGRPEGAPTYYIVQQGDTYGFNVESDHGYDAHEFTVAVDLGRIALYKSQTNEAISAFRQALAIYGGSFLPDCLYEDWSVVERERLGLLFTEASLRLGRLLLDKGQTHDAIGLAWRVLEYDQAQEEAYQLLMRAYSSTGERSTALRLYARCLAALDQELGVEPLPETVALYERIRNG</sequence>
<dbReference type="SUPFAM" id="SSF52540">
    <property type="entry name" value="P-loop containing nucleoside triphosphate hydrolases"/>
    <property type="match status" value="1"/>
</dbReference>
<dbReference type="Pfam" id="PF03704">
    <property type="entry name" value="BTAD"/>
    <property type="match status" value="1"/>
</dbReference>
<dbReference type="AlphaFoldDB" id="A0A426TUV3"/>
<dbReference type="Proteomes" id="UP000280307">
    <property type="component" value="Unassembled WGS sequence"/>
</dbReference>
<comment type="caution">
    <text evidence="6">The sequence shown here is derived from an EMBL/GenBank/DDBJ whole genome shotgun (WGS) entry which is preliminary data.</text>
</comment>
<dbReference type="InterPro" id="IPR011990">
    <property type="entry name" value="TPR-like_helical_dom_sf"/>
</dbReference>
<evidence type="ECO:0000259" key="5">
    <source>
        <dbReference type="PROSITE" id="PS51755"/>
    </source>
</evidence>
<gene>
    <name evidence="6" type="ORF">EI684_16435</name>
</gene>
<dbReference type="GO" id="GO:0003677">
    <property type="term" value="F:DNA binding"/>
    <property type="evidence" value="ECO:0007669"/>
    <property type="project" value="UniProtKB-UniRule"/>
</dbReference>
<dbReference type="SMART" id="SM00862">
    <property type="entry name" value="Trans_reg_C"/>
    <property type="match status" value="1"/>
</dbReference>
<feature type="DNA-binding region" description="OmpR/PhoB-type" evidence="4">
    <location>
        <begin position="899"/>
        <end position="1008"/>
    </location>
</feature>
<reference evidence="6 7" key="1">
    <citation type="submission" date="2018-12" db="EMBL/GenBank/DDBJ databases">
        <title>Genome Sequence of Candidatus Viridilinea halotolerans isolated from saline sulfide-rich spring.</title>
        <authorList>
            <person name="Grouzdev D.S."/>
            <person name="Burganskaya E.I."/>
            <person name="Krutkina M.S."/>
            <person name="Sukhacheva M.V."/>
            <person name="Gorlenko V.M."/>
        </authorList>
    </citation>
    <scope>NUCLEOTIDE SEQUENCE [LARGE SCALE GENOMIC DNA]</scope>
    <source>
        <strain evidence="6">Chok-6</strain>
    </source>
</reference>
<dbReference type="InterPro" id="IPR005158">
    <property type="entry name" value="BTAD"/>
</dbReference>
<dbReference type="Gene3D" id="3.40.50.300">
    <property type="entry name" value="P-loop containing nucleotide triphosphate hydrolases"/>
    <property type="match status" value="1"/>
</dbReference>
<keyword evidence="2" id="KW-0677">Repeat</keyword>
<evidence type="ECO:0000256" key="2">
    <source>
        <dbReference type="ARBA" id="ARBA00022737"/>
    </source>
</evidence>
<dbReference type="InterPro" id="IPR001867">
    <property type="entry name" value="OmpR/PhoB-type_DNA-bd"/>
</dbReference>
<dbReference type="PANTHER" id="PTHR35807">
    <property type="entry name" value="TRANSCRIPTIONAL REGULATOR REDD-RELATED"/>
    <property type="match status" value="1"/>
</dbReference>
<comment type="similarity">
    <text evidence="1">Belongs to the AfsR/DnrI/RedD regulatory family.</text>
</comment>
<dbReference type="SUPFAM" id="SSF48452">
    <property type="entry name" value="TPR-like"/>
    <property type="match status" value="2"/>
</dbReference>
<keyword evidence="3 4" id="KW-0238">DNA-binding</keyword>
<proteinExistence type="inferred from homology"/>
<evidence type="ECO:0000256" key="4">
    <source>
        <dbReference type="PROSITE-ProRule" id="PRU01091"/>
    </source>
</evidence>
<dbReference type="SUPFAM" id="SSF48371">
    <property type="entry name" value="ARM repeat"/>
    <property type="match status" value="1"/>
</dbReference>
<dbReference type="InterPro" id="IPR016032">
    <property type="entry name" value="Sig_transdc_resp-reg_C-effctor"/>
</dbReference>
<dbReference type="PANTHER" id="PTHR35807:SF2">
    <property type="entry name" value="TRANSCRIPTIONAL ACTIVATOR DOMAIN"/>
    <property type="match status" value="1"/>
</dbReference>
<dbReference type="GO" id="GO:0006355">
    <property type="term" value="P:regulation of DNA-templated transcription"/>
    <property type="evidence" value="ECO:0007669"/>
    <property type="project" value="InterPro"/>
</dbReference>
<dbReference type="InterPro" id="IPR051677">
    <property type="entry name" value="AfsR-DnrI-RedD_regulator"/>
</dbReference>